<dbReference type="Proteomes" id="UP001168972">
    <property type="component" value="Unassembled WGS sequence"/>
</dbReference>
<accession>A0AA39FKU6</accession>
<dbReference type="AlphaFoldDB" id="A0AA39FKU6"/>
<feature type="non-terminal residue" evidence="2">
    <location>
        <position position="193"/>
    </location>
</feature>
<protein>
    <submittedName>
        <fullName evidence="2">Uncharacterized protein</fullName>
    </submittedName>
</protein>
<feature type="compositionally biased region" description="Polar residues" evidence="1">
    <location>
        <begin position="1"/>
        <end position="17"/>
    </location>
</feature>
<comment type="caution">
    <text evidence="2">The sequence shown here is derived from an EMBL/GenBank/DDBJ whole genome shotgun (WGS) entry which is preliminary data.</text>
</comment>
<evidence type="ECO:0000256" key="1">
    <source>
        <dbReference type="SAM" id="MobiDB-lite"/>
    </source>
</evidence>
<evidence type="ECO:0000313" key="2">
    <source>
        <dbReference type="EMBL" id="KAK0171464.1"/>
    </source>
</evidence>
<gene>
    <name evidence="2" type="ORF">PV327_011261</name>
</gene>
<dbReference type="EMBL" id="JAQQBR010000256">
    <property type="protein sequence ID" value="KAK0171464.1"/>
    <property type="molecule type" value="Genomic_DNA"/>
</dbReference>
<organism evidence="2 3">
    <name type="scientific">Microctonus hyperodae</name>
    <name type="common">Parasitoid wasp</name>
    <dbReference type="NCBI Taxonomy" id="165561"/>
    <lineage>
        <taxon>Eukaryota</taxon>
        <taxon>Metazoa</taxon>
        <taxon>Ecdysozoa</taxon>
        <taxon>Arthropoda</taxon>
        <taxon>Hexapoda</taxon>
        <taxon>Insecta</taxon>
        <taxon>Pterygota</taxon>
        <taxon>Neoptera</taxon>
        <taxon>Endopterygota</taxon>
        <taxon>Hymenoptera</taxon>
        <taxon>Apocrita</taxon>
        <taxon>Ichneumonoidea</taxon>
        <taxon>Braconidae</taxon>
        <taxon>Euphorinae</taxon>
        <taxon>Microctonus</taxon>
    </lineage>
</organism>
<sequence>MASQSNQQVYTSNSNQGHPGLPPSQIYNQNIENMSSMTDTINQYNNNYSYDVTPSTSMVSQVNHEHQTPENIRQFHNLQTRKRVENENDVAVIREESGKILQELGYLRKMMENMAVTINAMERKQNAMEGNLNAQRTEDANNIFEPPQGFPMKTIEEFENFESGDEYIHESLKSHLIFIGGQTLREALNSYFR</sequence>
<reference evidence="2" key="1">
    <citation type="journal article" date="2023" name="bioRxiv">
        <title>Scaffold-level genome assemblies of two parasitoid biocontrol wasps reveal the parthenogenesis mechanism and an associated novel virus.</title>
        <authorList>
            <person name="Inwood S."/>
            <person name="Skelly J."/>
            <person name="Guhlin J."/>
            <person name="Harrop T."/>
            <person name="Goldson S."/>
            <person name="Dearden P."/>
        </authorList>
    </citation>
    <scope>NUCLEOTIDE SEQUENCE</scope>
    <source>
        <strain evidence="2">Lincoln</strain>
        <tissue evidence="2">Whole body</tissue>
    </source>
</reference>
<feature type="region of interest" description="Disordered" evidence="1">
    <location>
        <begin position="1"/>
        <end position="25"/>
    </location>
</feature>
<proteinExistence type="predicted"/>
<keyword evidence="3" id="KW-1185">Reference proteome</keyword>
<evidence type="ECO:0000313" key="3">
    <source>
        <dbReference type="Proteomes" id="UP001168972"/>
    </source>
</evidence>
<reference evidence="2" key="2">
    <citation type="submission" date="2023-03" db="EMBL/GenBank/DDBJ databases">
        <authorList>
            <person name="Inwood S.N."/>
            <person name="Skelly J.G."/>
            <person name="Guhlin J."/>
            <person name="Harrop T.W.R."/>
            <person name="Goldson S.G."/>
            <person name="Dearden P.K."/>
        </authorList>
    </citation>
    <scope>NUCLEOTIDE SEQUENCE</scope>
    <source>
        <strain evidence="2">Lincoln</strain>
        <tissue evidence="2">Whole body</tissue>
    </source>
</reference>
<name>A0AA39FKU6_MICHY</name>